<dbReference type="InterPro" id="IPR030934">
    <property type="entry name" value="Intein_C"/>
</dbReference>
<dbReference type="AlphaFoldDB" id="A0A4R1GF15"/>
<dbReference type="RefSeq" id="WP_132525739.1">
    <property type="nucleotide sequence ID" value="NZ_SMFV01000002.1"/>
</dbReference>
<dbReference type="InterPro" id="IPR004042">
    <property type="entry name" value="Intein_endonuc_central"/>
</dbReference>
<feature type="domain" description="DOD-type homing endonuclease" evidence="3">
    <location>
        <begin position="529"/>
        <end position="597"/>
    </location>
</feature>
<dbReference type="SUPFAM" id="SSF51294">
    <property type="entry name" value="Hedgehog/intein (Hint) domain"/>
    <property type="match status" value="1"/>
</dbReference>
<dbReference type="PRINTS" id="PR00379">
    <property type="entry name" value="INTEIN"/>
</dbReference>
<dbReference type="InterPro" id="IPR036844">
    <property type="entry name" value="Hint_dom_sf"/>
</dbReference>
<dbReference type="NCBIfam" id="TIGR01443">
    <property type="entry name" value="intein_Cterm"/>
    <property type="match status" value="1"/>
</dbReference>
<organism evidence="4 5">
    <name type="scientific">Phorcysia thermohydrogeniphila</name>
    <dbReference type="NCBI Taxonomy" id="936138"/>
    <lineage>
        <taxon>Bacteria</taxon>
        <taxon>Pseudomonadati</taxon>
        <taxon>Aquificota</taxon>
        <taxon>Aquificia</taxon>
        <taxon>Desulfurobacteriales</taxon>
        <taxon>Desulfurobacteriaceae</taxon>
        <taxon>Phorcysia</taxon>
    </lineage>
</organism>
<comment type="caution">
    <text evidence="4">The sequence shown here is derived from an EMBL/GenBank/DDBJ whole genome shotgun (WGS) entry which is preliminary data.</text>
</comment>
<protein>
    <submittedName>
        <fullName evidence="4">Intein/intein</fullName>
    </submittedName>
</protein>
<dbReference type="Pfam" id="PF13597">
    <property type="entry name" value="NRDD"/>
    <property type="match status" value="2"/>
</dbReference>
<accession>A0A4R1GF15</accession>
<dbReference type="CDD" id="cd00081">
    <property type="entry name" value="Hint"/>
    <property type="match status" value="1"/>
</dbReference>
<dbReference type="SMART" id="SM00306">
    <property type="entry name" value="HintN"/>
    <property type="match status" value="1"/>
</dbReference>
<dbReference type="Gene3D" id="3.20.70.20">
    <property type="match status" value="2"/>
</dbReference>
<dbReference type="GO" id="GO:0006260">
    <property type="term" value="P:DNA replication"/>
    <property type="evidence" value="ECO:0007669"/>
    <property type="project" value="InterPro"/>
</dbReference>
<dbReference type="Proteomes" id="UP000295777">
    <property type="component" value="Unassembled WGS sequence"/>
</dbReference>
<dbReference type="InterPro" id="IPR027434">
    <property type="entry name" value="Homing_endonucl"/>
</dbReference>
<dbReference type="PANTHER" id="PTHR21075">
    <property type="entry name" value="ANAEROBIC RIBONUCLEOSIDE-TRIPHOSPHATE REDUCTASE"/>
    <property type="match status" value="1"/>
</dbReference>
<dbReference type="OrthoDB" id="9804622at2"/>
<evidence type="ECO:0000256" key="2">
    <source>
        <dbReference type="ARBA" id="ARBA00023000"/>
    </source>
</evidence>
<gene>
    <name evidence="4" type="ORF">CLV27_0641</name>
</gene>
<dbReference type="SUPFAM" id="SSF55608">
    <property type="entry name" value="Homing endonucleases"/>
    <property type="match status" value="1"/>
</dbReference>
<dbReference type="InterPro" id="IPR006141">
    <property type="entry name" value="Intein_N"/>
</dbReference>
<dbReference type="GO" id="GO:0004748">
    <property type="term" value="F:ribonucleoside-diphosphate reductase activity, thioredoxin disulfide as acceptor"/>
    <property type="evidence" value="ECO:0007669"/>
    <property type="project" value="TreeGrafter"/>
</dbReference>
<dbReference type="GO" id="GO:0031250">
    <property type="term" value="C:anaerobic ribonucleoside-triphosphate reductase complex"/>
    <property type="evidence" value="ECO:0007669"/>
    <property type="project" value="TreeGrafter"/>
</dbReference>
<sequence>MNKYFKLIELFIDNDDISRNNANFVRGIPVLEHVVVGEIMKDYLFDEVYKGLPVRIHHEEGWSYHHQTYRLSAYCIGLSAKDIAFHGLQSNAKNERKAAPPKRLETLFMQCANLICLVAQEVSGATSLNDLSTVAAGYLYYLEKEGRKSYSDYELENLWQEFLYNINLPFRSGNSPFSNITLDFGKPNSRLKYEPVVYAGKLLNITYSQIPSHYFDRINIAFIKAMRKGDADGNPFTFPLITVNITEDFDRNNPAWKLLLKESEYFGGFYVQNYLREPFEKPSIYKQKNPYIKPFDEGMIYSNCCLVPETELFVYTKGKEHPEWITLQEIKERFTKKVIAEGSSEKWWEVEDIFVPSLNPKTGKLEKKRVTKLLEIRSKREVRIRFRNGFEIVCDPTHRVAVFSPEENRITWKPACEVKPGDFGLTVKKPLFEANSYAKLSDGTELNEELAWFFGYFYAEGCFIKDHYNREKFNGVVLTANISEREKLERAKEIALQYFGDLISSAKFYVKRWKGRESSIQLWIYGRRLAEFLLENGIVKYSKLPPALKRSPKSVVEAFLNGFIDGDGYRRGDHVEIHINDEPLIKELSSLLWVHGIRHTLRIRKDSQTLKISKPTKSSCYSLVPTTFIEEKAVVTASGNRSYIKTPTVSWDFVKKYGLTNERLEDYESWDVEIVKVESVEEKALEEPKPFLDIEVEDNETFVLANGIVSFNCRMLFNISQVEAVTGSNPFHSGSGVGGIGVYAINMNRLLFLAKDDFEFLKSMIDYLMDVGAKALQRKREWLKKHWNDLFPYLSFYQKDDKSLFNIFSVVGVHEGMINAGFKDGLFNDEAKEYAHQIAQYLYKKLQEFMERDKVLYSLEYAPSENAACKMAEKDLQFAKALADVLNGERDYKLSRDPYLNLFIKEAIVKFGDKIFDLVEVGNGER</sequence>
<dbReference type="EMBL" id="SMFV01000002">
    <property type="protein sequence ID" value="TCK05215.1"/>
    <property type="molecule type" value="Genomic_DNA"/>
</dbReference>
<dbReference type="PROSITE" id="PS50819">
    <property type="entry name" value="INTEIN_ENDONUCLEASE"/>
    <property type="match status" value="1"/>
</dbReference>
<dbReference type="InterPro" id="IPR003587">
    <property type="entry name" value="Hint_dom_N"/>
</dbReference>
<dbReference type="SUPFAM" id="SSF51998">
    <property type="entry name" value="PFL-like glycyl radical enzymes"/>
    <property type="match status" value="2"/>
</dbReference>
<dbReference type="InterPro" id="IPR004860">
    <property type="entry name" value="LAGLIDADG_dom"/>
</dbReference>
<dbReference type="Gene3D" id="2.170.16.10">
    <property type="entry name" value="Hedgehog/Intein (Hint) domain"/>
    <property type="match status" value="1"/>
</dbReference>
<dbReference type="InterPro" id="IPR006142">
    <property type="entry name" value="INTEIN"/>
</dbReference>
<keyword evidence="2" id="KW-0651">Protein splicing</keyword>
<dbReference type="GO" id="GO:0009265">
    <property type="term" value="P:2'-deoxyribonucleotide biosynthetic process"/>
    <property type="evidence" value="ECO:0007669"/>
    <property type="project" value="TreeGrafter"/>
</dbReference>
<dbReference type="GO" id="GO:0008998">
    <property type="term" value="F:ribonucleoside-triphosphate reductase (thioredoxin) activity"/>
    <property type="evidence" value="ECO:0007669"/>
    <property type="project" value="InterPro"/>
</dbReference>
<evidence type="ECO:0000313" key="5">
    <source>
        <dbReference type="Proteomes" id="UP000295777"/>
    </source>
</evidence>
<dbReference type="PROSITE" id="PS50817">
    <property type="entry name" value="INTEIN_N_TER"/>
    <property type="match status" value="1"/>
</dbReference>
<name>A0A4R1GF15_9BACT</name>
<dbReference type="Gene3D" id="3.10.28.10">
    <property type="entry name" value="Homing endonucleases"/>
    <property type="match status" value="1"/>
</dbReference>
<keyword evidence="1" id="KW-0068">Autocatalytic cleavage</keyword>
<evidence type="ECO:0000256" key="1">
    <source>
        <dbReference type="ARBA" id="ARBA00022813"/>
    </source>
</evidence>
<evidence type="ECO:0000313" key="4">
    <source>
        <dbReference type="EMBL" id="TCK05215.1"/>
    </source>
</evidence>
<keyword evidence="5" id="KW-1185">Reference proteome</keyword>
<dbReference type="InterPro" id="IPR012833">
    <property type="entry name" value="NrdD"/>
</dbReference>
<dbReference type="Pfam" id="PF14528">
    <property type="entry name" value="LAGLIDADG_3"/>
    <property type="match status" value="1"/>
</dbReference>
<evidence type="ECO:0000259" key="3">
    <source>
        <dbReference type="PROSITE" id="PS50819"/>
    </source>
</evidence>
<reference evidence="4 5" key="1">
    <citation type="submission" date="2019-03" db="EMBL/GenBank/DDBJ databases">
        <title>Genomic Encyclopedia of Archaeal and Bacterial Type Strains, Phase II (KMG-II): from individual species to whole genera.</title>
        <authorList>
            <person name="Goeker M."/>
        </authorList>
    </citation>
    <scope>NUCLEOTIDE SEQUENCE [LARGE SCALE GENOMIC DNA]</scope>
    <source>
        <strain evidence="4 5">DSM 24425</strain>
    </source>
</reference>
<dbReference type="GO" id="GO:0004519">
    <property type="term" value="F:endonuclease activity"/>
    <property type="evidence" value="ECO:0007669"/>
    <property type="project" value="InterPro"/>
</dbReference>
<proteinExistence type="predicted"/>
<dbReference type="GO" id="GO:0016539">
    <property type="term" value="P:intein-mediated protein splicing"/>
    <property type="evidence" value="ECO:0007669"/>
    <property type="project" value="InterPro"/>
</dbReference>
<dbReference type="PANTHER" id="PTHR21075:SF0">
    <property type="entry name" value="ANAEROBIC RIBONUCLEOSIDE-TRIPHOSPHATE REDUCTASE"/>
    <property type="match status" value="1"/>
</dbReference>